<evidence type="ECO:0000313" key="3">
    <source>
        <dbReference type="EMBL" id="EDS31392.1"/>
    </source>
</evidence>
<proteinExistence type="predicted"/>
<keyword evidence="2" id="KW-0472">Membrane</keyword>
<feature type="region of interest" description="Disordered" evidence="1">
    <location>
        <begin position="251"/>
        <end position="272"/>
    </location>
</feature>
<feature type="transmembrane region" description="Helical" evidence="2">
    <location>
        <begin position="412"/>
        <end position="437"/>
    </location>
</feature>
<dbReference type="EMBL" id="DS232004">
    <property type="protein sequence ID" value="EDS31392.1"/>
    <property type="molecule type" value="Genomic_DNA"/>
</dbReference>
<feature type="region of interest" description="Disordered" evidence="1">
    <location>
        <begin position="1"/>
        <end position="114"/>
    </location>
</feature>
<keyword evidence="2" id="KW-0812">Transmembrane</keyword>
<dbReference type="InParanoid" id="B0WMZ0"/>
<dbReference type="AlphaFoldDB" id="B0WMZ0"/>
<keyword evidence="2" id="KW-1133">Transmembrane helix</keyword>
<protein>
    <recommendedName>
        <fullName evidence="6">Av71 muscle cell intermediate filament</fullName>
    </recommendedName>
</protein>
<dbReference type="STRING" id="7176.B0WMZ0"/>
<evidence type="ECO:0000313" key="4">
    <source>
        <dbReference type="EnsemblMetazoa" id="CPIJ008475-PA"/>
    </source>
</evidence>
<dbReference type="HOGENOM" id="CLU_618569_0_0_1"/>
<evidence type="ECO:0008006" key="6">
    <source>
        <dbReference type="Google" id="ProtNLM"/>
    </source>
</evidence>
<evidence type="ECO:0000256" key="2">
    <source>
        <dbReference type="SAM" id="Phobius"/>
    </source>
</evidence>
<reference evidence="3" key="1">
    <citation type="submission" date="2007-03" db="EMBL/GenBank/DDBJ databases">
        <title>Annotation of Culex pipiens quinquefasciatus.</title>
        <authorList>
            <consortium name="The Broad Institute Genome Sequencing Platform"/>
            <person name="Atkinson P.W."/>
            <person name="Hemingway J."/>
            <person name="Christensen B.M."/>
            <person name="Higgs S."/>
            <person name="Kodira C."/>
            <person name="Hannick L."/>
            <person name="Megy K."/>
            <person name="O'Leary S."/>
            <person name="Pearson M."/>
            <person name="Haas B.J."/>
            <person name="Mauceli E."/>
            <person name="Wortman J.R."/>
            <person name="Lee N.H."/>
            <person name="Guigo R."/>
            <person name="Stanke M."/>
            <person name="Alvarado L."/>
            <person name="Amedeo P."/>
            <person name="Antoine C.H."/>
            <person name="Arensburger P."/>
            <person name="Bidwell S.L."/>
            <person name="Crawford M."/>
            <person name="Camaro F."/>
            <person name="Devon K."/>
            <person name="Engels R."/>
            <person name="Hammond M."/>
            <person name="Howarth C."/>
            <person name="Koehrsen M."/>
            <person name="Lawson D."/>
            <person name="Montgomery P."/>
            <person name="Nene V."/>
            <person name="Nusbaum C."/>
            <person name="Puiu D."/>
            <person name="Romero-Severson J."/>
            <person name="Severson D.W."/>
            <person name="Shumway M."/>
            <person name="Sisk P."/>
            <person name="Stolte C."/>
            <person name="Zeng Q."/>
            <person name="Eisenstadt E."/>
            <person name="Fraser-Liggett C."/>
            <person name="Strausberg R."/>
            <person name="Galagan J."/>
            <person name="Birren B."/>
            <person name="Collins F.H."/>
        </authorList>
    </citation>
    <scope>NUCLEOTIDE SEQUENCE [LARGE SCALE GENOMIC DNA]</scope>
    <source>
        <strain evidence="3">JHB</strain>
    </source>
</reference>
<accession>B0WMZ0</accession>
<reference evidence="4" key="2">
    <citation type="submission" date="2020-05" db="UniProtKB">
        <authorList>
            <consortium name="EnsemblMetazoa"/>
        </authorList>
    </citation>
    <scope>IDENTIFICATION</scope>
    <source>
        <strain evidence="4">JHB</strain>
    </source>
</reference>
<gene>
    <name evidence="4" type="primary">6040720</name>
    <name evidence="3" type="ORF">CpipJ_CPIJ008475</name>
</gene>
<evidence type="ECO:0000256" key="1">
    <source>
        <dbReference type="SAM" id="MobiDB-lite"/>
    </source>
</evidence>
<organism>
    <name type="scientific">Culex quinquefasciatus</name>
    <name type="common">Southern house mosquito</name>
    <name type="synonym">Culex pungens</name>
    <dbReference type="NCBI Taxonomy" id="7176"/>
    <lineage>
        <taxon>Eukaryota</taxon>
        <taxon>Metazoa</taxon>
        <taxon>Ecdysozoa</taxon>
        <taxon>Arthropoda</taxon>
        <taxon>Hexapoda</taxon>
        <taxon>Insecta</taxon>
        <taxon>Pterygota</taxon>
        <taxon>Neoptera</taxon>
        <taxon>Endopterygota</taxon>
        <taxon>Diptera</taxon>
        <taxon>Nematocera</taxon>
        <taxon>Culicoidea</taxon>
        <taxon>Culicidae</taxon>
        <taxon>Culicinae</taxon>
        <taxon>Culicini</taxon>
        <taxon>Culex</taxon>
        <taxon>Culex</taxon>
    </lineage>
</organism>
<dbReference type="Proteomes" id="UP000002320">
    <property type="component" value="Unassembled WGS sequence"/>
</dbReference>
<dbReference type="eggNOG" id="ENOG502S4ZJ">
    <property type="taxonomic scope" value="Eukaryota"/>
</dbReference>
<dbReference type="KEGG" id="cqu:CpipJ_CPIJ008475"/>
<keyword evidence="5" id="KW-1185">Reference proteome</keyword>
<evidence type="ECO:0000313" key="5">
    <source>
        <dbReference type="Proteomes" id="UP000002320"/>
    </source>
</evidence>
<name>B0WMZ0_CULQU</name>
<dbReference type="VEuPathDB" id="VectorBase:CPIJ008475"/>
<dbReference type="EnsemblMetazoa" id="CPIJ008475-RA">
    <property type="protein sequence ID" value="CPIJ008475-PA"/>
    <property type="gene ID" value="CPIJ008475"/>
</dbReference>
<feature type="compositionally biased region" description="Basic and acidic residues" evidence="1">
    <location>
        <begin position="1"/>
        <end position="93"/>
    </location>
</feature>
<sequence>MMKQDQKQEQEQETRNKKQETRNKKQETRNKKQETRNKKQETRNKKQETRNKKQETRNKKQETRNKKQETRNKKQETRNKKQETRNKKQETRNKKSSISNLVLPSGTIASPHRTQLQRLLRWSRSGGATNHGTRARSKCSPPRLQVLGDQVIGALLQVIGAPLDFVEGGDISNNGRTVKSRKSVRRVAEPIPTLHRSSPGVFDATNPRRKPIERESIVAGKILRELFASCNYFVADVTLCANGTGRQTAPRCNLGRNKSRPGSLNRAPTTARLPKRCTPDRIERYLIFLVAETSRPETDVGTVSDPPSVRHVTVKSPPYRLTADATSTSMLVASQRRVGARARPFGPLTPQTTLQSLNATSVIEKELFAVPPALPRESLAPGLPPAAQSARQHSSVYQHSAALLVASFENKVFFVLFANLPAVTTHLLTLGVLLTLLRATARI</sequence>